<dbReference type="SMART" id="SM00360">
    <property type="entry name" value="RRM"/>
    <property type="match status" value="3"/>
</dbReference>
<dbReference type="Pfam" id="PF00076">
    <property type="entry name" value="RRM_1"/>
    <property type="match status" value="3"/>
</dbReference>
<gene>
    <name evidence="9" type="ORF">O181_113956</name>
</gene>
<dbReference type="OrthoDB" id="19742at2759"/>
<dbReference type="PANTHER" id="PTHR24012">
    <property type="entry name" value="RNA BINDING PROTEIN"/>
    <property type="match status" value="1"/>
</dbReference>
<evidence type="ECO:0000256" key="3">
    <source>
        <dbReference type="ARBA" id="ARBA00022490"/>
    </source>
</evidence>
<dbReference type="GO" id="GO:0005634">
    <property type="term" value="C:nucleus"/>
    <property type="evidence" value="ECO:0007669"/>
    <property type="project" value="UniProtKB-SubCell"/>
</dbReference>
<keyword evidence="3" id="KW-0963">Cytoplasm</keyword>
<dbReference type="PROSITE" id="PS50102">
    <property type="entry name" value="RRM"/>
    <property type="match status" value="3"/>
</dbReference>
<evidence type="ECO:0000256" key="1">
    <source>
        <dbReference type="ARBA" id="ARBA00004123"/>
    </source>
</evidence>
<accession>A0A9Q3K5Z1</accession>
<name>A0A9Q3K5Z1_9BASI</name>
<dbReference type="CDD" id="cd00590">
    <property type="entry name" value="RRM_SF"/>
    <property type="match status" value="1"/>
</dbReference>
<dbReference type="InterPro" id="IPR012677">
    <property type="entry name" value="Nucleotide-bd_a/b_plait_sf"/>
</dbReference>
<evidence type="ECO:0000313" key="10">
    <source>
        <dbReference type="Proteomes" id="UP000765509"/>
    </source>
</evidence>
<dbReference type="FunFam" id="3.30.70.330:FF:000651">
    <property type="entry name" value="Poly(A) binding protein cytoplasmic 1 like"/>
    <property type="match status" value="1"/>
</dbReference>
<evidence type="ECO:0000256" key="6">
    <source>
        <dbReference type="ARBA" id="ARBA00023242"/>
    </source>
</evidence>
<dbReference type="Proteomes" id="UP000765509">
    <property type="component" value="Unassembled WGS sequence"/>
</dbReference>
<protein>
    <recommendedName>
        <fullName evidence="8">RRM domain-containing protein</fullName>
    </recommendedName>
</protein>
<keyword evidence="4" id="KW-0677">Repeat</keyword>
<proteinExistence type="predicted"/>
<evidence type="ECO:0000256" key="4">
    <source>
        <dbReference type="ARBA" id="ARBA00022737"/>
    </source>
</evidence>
<evidence type="ECO:0000256" key="7">
    <source>
        <dbReference type="PROSITE-ProRule" id="PRU00176"/>
    </source>
</evidence>
<keyword evidence="10" id="KW-1185">Reference proteome</keyword>
<evidence type="ECO:0000256" key="5">
    <source>
        <dbReference type="ARBA" id="ARBA00022884"/>
    </source>
</evidence>
<feature type="domain" description="RRM" evidence="8">
    <location>
        <begin position="272"/>
        <end position="347"/>
    </location>
</feature>
<feature type="domain" description="RRM" evidence="8">
    <location>
        <begin position="93"/>
        <end position="169"/>
    </location>
</feature>
<comment type="subcellular location">
    <subcellularLocation>
        <location evidence="2">Cytoplasm</location>
    </subcellularLocation>
    <subcellularLocation>
        <location evidence="1">Nucleus</location>
    </subcellularLocation>
</comment>
<dbReference type="EMBL" id="AVOT02093755">
    <property type="protein sequence ID" value="MBW0574241.1"/>
    <property type="molecule type" value="Genomic_DNA"/>
</dbReference>
<reference evidence="9" key="1">
    <citation type="submission" date="2021-03" db="EMBL/GenBank/DDBJ databases">
        <title>Draft genome sequence of rust myrtle Austropuccinia psidii MF-1, a brazilian biotype.</title>
        <authorList>
            <person name="Quecine M.C."/>
            <person name="Pachon D.M.R."/>
            <person name="Bonatelli M.L."/>
            <person name="Correr F.H."/>
            <person name="Franceschini L.M."/>
            <person name="Leite T.F."/>
            <person name="Margarido G.R.A."/>
            <person name="Almeida C.A."/>
            <person name="Ferrarezi J.A."/>
            <person name="Labate C.A."/>
        </authorList>
    </citation>
    <scope>NUCLEOTIDE SEQUENCE</scope>
    <source>
        <strain evidence="9">MF-1</strain>
    </source>
</reference>
<dbReference type="InterPro" id="IPR035979">
    <property type="entry name" value="RBD_domain_sf"/>
</dbReference>
<dbReference type="SUPFAM" id="SSF54928">
    <property type="entry name" value="RNA-binding domain, RBD"/>
    <property type="match status" value="2"/>
</dbReference>
<dbReference type="AlphaFoldDB" id="A0A9Q3K5Z1"/>
<comment type="caution">
    <text evidence="9">The sequence shown here is derived from an EMBL/GenBank/DDBJ whole genome shotgun (WGS) entry which is preliminary data.</text>
</comment>
<sequence>MAFDVDFGGKVVYKYPFYSPRNFDIKSKFPNRFPPTHFKAKQSAVKFIHLELEESEYTSRENAKVNMSSPVVKPASRPSASVKIQDPSITASLTVYVGDLNPEITREEILKIFSQVGQVSNVSIRKNKRSRFAYAYVTYFTSEQATTALREFNQFHIDGKPCRVMKAAFGKSPKGPREANIFVKNLPLSLSALAFHDTFSVFGDVLSSKIAFDANKSSKGYGFVQFATAEQARFAISETNGSTLDVEASTKPLFVTLFVQRDIRPARRRGFQNVFFKNLPSDITPESFAAQWGKFGKITSAFLTRYGDGKPTGTGFVNFEKPEVAAAVIKSTQSNGPNEVKAMRALNKTERRAHQARLFGKAVQAPSGGGFVSTL</sequence>
<dbReference type="InterPro" id="IPR000504">
    <property type="entry name" value="RRM_dom"/>
</dbReference>
<evidence type="ECO:0000259" key="8">
    <source>
        <dbReference type="PROSITE" id="PS50102"/>
    </source>
</evidence>
<dbReference type="GO" id="GO:0005737">
    <property type="term" value="C:cytoplasm"/>
    <property type="evidence" value="ECO:0007669"/>
    <property type="project" value="UniProtKB-SubCell"/>
</dbReference>
<dbReference type="GO" id="GO:0003723">
    <property type="term" value="F:RNA binding"/>
    <property type="evidence" value="ECO:0007669"/>
    <property type="project" value="UniProtKB-UniRule"/>
</dbReference>
<keyword evidence="5 7" id="KW-0694">RNA-binding</keyword>
<evidence type="ECO:0000256" key="2">
    <source>
        <dbReference type="ARBA" id="ARBA00004496"/>
    </source>
</evidence>
<feature type="domain" description="RRM" evidence="8">
    <location>
        <begin position="179"/>
        <end position="260"/>
    </location>
</feature>
<evidence type="ECO:0000313" key="9">
    <source>
        <dbReference type="EMBL" id="MBW0574241.1"/>
    </source>
</evidence>
<keyword evidence="6" id="KW-0539">Nucleus</keyword>
<organism evidence="9 10">
    <name type="scientific">Austropuccinia psidii MF-1</name>
    <dbReference type="NCBI Taxonomy" id="1389203"/>
    <lineage>
        <taxon>Eukaryota</taxon>
        <taxon>Fungi</taxon>
        <taxon>Dikarya</taxon>
        <taxon>Basidiomycota</taxon>
        <taxon>Pucciniomycotina</taxon>
        <taxon>Pucciniomycetes</taxon>
        <taxon>Pucciniales</taxon>
        <taxon>Sphaerophragmiaceae</taxon>
        <taxon>Austropuccinia</taxon>
    </lineage>
</organism>
<dbReference type="Gene3D" id="3.30.70.330">
    <property type="match status" value="3"/>
</dbReference>